<keyword evidence="2" id="KW-1185">Reference proteome</keyword>
<comment type="caution">
    <text evidence="1">The sequence shown here is derived from an EMBL/GenBank/DDBJ whole genome shotgun (WGS) entry which is preliminary data.</text>
</comment>
<accession>A0A4Q7EIE4</accession>
<evidence type="ECO:0000313" key="2">
    <source>
        <dbReference type="Proteomes" id="UP000292459"/>
    </source>
</evidence>
<reference evidence="1 2" key="1">
    <citation type="submission" date="2018-11" db="EMBL/GenBank/DDBJ databases">
        <title>Whole genome sequencing of an environmental sample.</title>
        <authorList>
            <person name="Sarangi A.N."/>
            <person name="Singh D."/>
            <person name="Tripathy S."/>
        </authorList>
    </citation>
    <scope>NUCLEOTIDE SEQUENCE [LARGE SCALE GENOMIC DNA]</scope>
    <source>
        <strain evidence="1 2">Lakshadweep</strain>
    </source>
</reference>
<evidence type="ECO:0000313" key="1">
    <source>
        <dbReference type="EMBL" id="RZM82927.1"/>
    </source>
</evidence>
<dbReference type="RefSeq" id="WP_130199340.1">
    <property type="nucleotide sequence ID" value="NZ_QVFV01000001.1"/>
</dbReference>
<protein>
    <submittedName>
        <fullName evidence="1">Uncharacterized protein</fullName>
    </submittedName>
</protein>
<proteinExistence type="predicted"/>
<gene>
    <name evidence="1" type="ORF">DYY88_06945</name>
</gene>
<dbReference type="EMBL" id="QVFV01000001">
    <property type="protein sequence ID" value="RZM82927.1"/>
    <property type="molecule type" value="Genomic_DNA"/>
</dbReference>
<dbReference type="Proteomes" id="UP000292459">
    <property type="component" value="Unassembled WGS sequence"/>
</dbReference>
<name>A0A4Q7EIE4_9CYAN</name>
<dbReference type="AlphaFoldDB" id="A0A4Q7EIE4"/>
<sequence length="62" mass="6600">MTTFPYLVPRSLSFSTSNPFVIRFSAIASGHATSFQFPATAAAATLGGTVWNKRLTAFGNKS</sequence>
<organism evidence="1 2">
    <name type="scientific">Leptolyngbya iicbica LK</name>
    <dbReference type="NCBI Taxonomy" id="2294035"/>
    <lineage>
        <taxon>Bacteria</taxon>
        <taxon>Bacillati</taxon>
        <taxon>Cyanobacteriota</taxon>
        <taxon>Cyanophyceae</taxon>
        <taxon>Leptolyngbyales</taxon>
        <taxon>Leptolyngbyaceae</taxon>
        <taxon>Leptolyngbya group</taxon>
        <taxon>Leptolyngbya</taxon>
        <taxon>Leptolyngbya iicbica</taxon>
    </lineage>
</organism>